<proteinExistence type="predicted"/>
<evidence type="ECO:0000313" key="1">
    <source>
        <dbReference type="EMBL" id="OKH95537.1"/>
    </source>
</evidence>
<sequence length="60" mass="6274">MFLPDRPPLDGRKAAALLNTLLPPMPVRNWIEAETGMPLTDATATATATATADELVGATP</sequence>
<evidence type="ECO:0000313" key="2">
    <source>
        <dbReference type="Proteomes" id="UP000186455"/>
    </source>
</evidence>
<organism evidence="1 2">
    <name type="scientific">Streptomyces uncialis</name>
    <dbReference type="NCBI Taxonomy" id="1048205"/>
    <lineage>
        <taxon>Bacteria</taxon>
        <taxon>Bacillati</taxon>
        <taxon>Actinomycetota</taxon>
        <taxon>Actinomycetes</taxon>
        <taxon>Kitasatosporales</taxon>
        <taxon>Streptomycetaceae</taxon>
        <taxon>Streptomyces</taxon>
    </lineage>
</organism>
<dbReference type="EMBL" id="LFBV01000001">
    <property type="protein sequence ID" value="OKH95537.1"/>
    <property type="molecule type" value="Genomic_DNA"/>
</dbReference>
<accession>A0A1Q4VCH3</accession>
<name>A0A1Q4VCH3_9ACTN</name>
<dbReference type="Proteomes" id="UP000186455">
    <property type="component" value="Unassembled WGS sequence"/>
</dbReference>
<dbReference type="RefSeq" id="WP_073782814.1">
    <property type="nucleotide sequence ID" value="NZ_CP109290.1"/>
</dbReference>
<keyword evidence="2" id="KW-1185">Reference proteome</keyword>
<comment type="caution">
    <text evidence="1">The sequence shown here is derived from an EMBL/GenBank/DDBJ whole genome shotgun (WGS) entry which is preliminary data.</text>
</comment>
<gene>
    <name evidence="1" type="ORF">AB852_01570</name>
</gene>
<protein>
    <submittedName>
        <fullName evidence="1">Uncharacterized protein</fullName>
    </submittedName>
</protein>
<reference evidence="1 2" key="1">
    <citation type="submission" date="2015-06" db="EMBL/GenBank/DDBJ databases">
        <title>Cloning and characterization of the uncialamcin biosynthetic gene cluster.</title>
        <authorList>
            <person name="Yan X."/>
            <person name="Huang T."/>
            <person name="Ge H."/>
            <person name="Shen B."/>
        </authorList>
    </citation>
    <scope>NUCLEOTIDE SEQUENCE [LARGE SCALE GENOMIC DNA]</scope>
    <source>
        <strain evidence="1 2">DCA2648</strain>
    </source>
</reference>
<dbReference type="STRING" id="1048205.AB852_01570"/>
<dbReference type="AlphaFoldDB" id="A0A1Q4VCH3"/>